<protein>
    <submittedName>
        <fullName evidence="1">Uncharacterized protein</fullName>
    </submittedName>
</protein>
<proteinExistence type="predicted"/>
<reference evidence="1 2" key="2">
    <citation type="submission" date="2017-10" db="EMBL/GenBank/DDBJ databases">
        <title>Extensive intraspecific genome diversity in a model arbuscular mycorrhizal fungus.</title>
        <authorList>
            <person name="Chen E.C.H."/>
            <person name="Morin E."/>
            <person name="Baudet D."/>
            <person name="Noel J."/>
            <person name="Ndikumana S."/>
            <person name="Charron P."/>
            <person name="St-Onge C."/>
            <person name="Giorgi J."/>
            <person name="Grigoriev I.V."/>
            <person name="Roux C."/>
            <person name="Martin F.M."/>
            <person name="Corradi N."/>
        </authorList>
    </citation>
    <scope>NUCLEOTIDE SEQUENCE [LARGE SCALE GENOMIC DNA]</scope>
    <source>
        <strain evidence="1 2">C2</strain>
    </source>
</reference>
<gene>
    <name evidence="1" type="ORF">RhiirC2_727777</name>
</gene>
<organism evidence="1 2">
    <name type="scientific">Rhizophagus irregularis</name>
    <dbReference type="NCBI Taxonomy" id="588596"/>
    <lineage>
        <taxon>Eukaryota</taxon>
        <taxon>Fungi</taxon>
        <taxon>Fungi incertae sedis</taxon>
        <taxon>Mucoromycota</taxon>
        <taxon>Glomeromycotina</taxon>
        <taxon>Glomeromycetes</taxon>
        <taxon>Glomerales</taxon>
        <taxon>Glomeraceae</taxon>
        <taxon>Rhizophagus</taxon>
    </lineage>
</organism>
<dbReference type="VEuPathDB" id="FungiDB:RhiirA1_410980"/>
<dbReference type="Proteomes" id="UP000233469">
    <property type="component" value="Unassembled WGS sequence"/>
</dbReference>
<dbReference type="EMBL" id="LLXL01000052">
    <property type="protein sequence ID" value="PKK79218.1"/>
    <property type="molecule type" value="Genomic_DNA"/>
</dbReference>
<name>A0A2N1NZ76_9GLOM</name>
<accession>A0A2N1NZ76</accession>
<sequence length="167" mass="19869">MSLSIAQILNIRRYYFTTKVIKIITSKIPQKYKKFEIISRKRIMHNQQEALDDDEIDFQDPFLVIIPNNAWINQYSMAAYNTIMDTFATNGMGQNQRRDRNSQHIFHFREIADLYSLCDRIKNNNLAPNAFCVSSDILNYYQLTSWIITKMGVTSNDYTEDRQFFYF</sequence>
<comment type="caution">
    <text evidence="1">The sequence shown here is derived from an EMBL/GenBank/DDBJ whole genome shotgun (WGS) entry which is preliminary data.</text>
</comment>
<reference evidence="1 2" key="1">
    <citation type="submission" date="2016-04" db="EMBL/GenBank/DDBJ databases">
        <title>Genome analyses suggest a sexual origin of heterokaryosis in a supposedly ancient asexual fungus.</title>
        <authorList>
            <person name="Ropars J."/>
            <person name="Sedzielewska K."/>
            <person name="Noel J."/>
            <person name="Charron P."/>
            <person name="Farinelli L."/>
            <person name="Marton T."/>
            <person name="Kruger M."/>
            <person name="Pelin A."/>
            <person name="Brachmann A."/>
            <person name="Corradi N."/>
        </authorList>
    </citation>
    <scope>NUCLEOTIDE SEQUENCE [LARGE SCALE GENOMIC DNA]</scope>
    <source>
        <strain evidence="1 2">C2</strain>
    </source>
</reference>
<dbReference type="VEuPathDB" id="FungiDB:RhiirFUN_020043"/>
<evidence type="ECO:0000313" key="2">
    <source>
        <dbReference type="Proteomes" id="UP000233469"/>
    </source>
</evidence>
<dbReference type="AlphaFoldDB" id="A0A2N1NZ76"/>
<evidence type="ECO:0000313" key="1">
    <source>
        <dbReference type="EMBL" id="PKK79218.1"/>
    </source>
</evidence>